<evidence type="ECO:0000313" key="10">
    <source>
        <dbReference type="Proteomes" id="UP000007161"/>
    </source>
</evidence>
<dbReference type="PIRSF" id="PIRSF005227">
    <property type="entry name" value="Asp_dh_NAD_syn"/>
    <property type="match status" value="1"/>
</dbReference>
<reference evidence="10" key="2">
    <citation type="submission" date="2012-01" db="EMBL/GenBank/DDBJ databases">
        <title>Complete sequence of chromosome of Marinitoga piezophila KA3.</title>
        <authorList>
            <person name="Lucas S."/>
            <person name="Han J."/>
            <person name="Lapidus A."/>
            <person name="Cheng J.-F."/>
            <person name="Goodwin L."/>
            <person name="Pitluck S."/>
            <person name="Peters L."/>
            <person name="Mikhailova N."/>
            <person name="Teshima H."/>
            <person name="Detter J.C."/>
            <person name="Han C."/>
            <person name="Tapia R."/>
            <person name="Land M."/>
            <person name="Hauser L."/>
            <person name="Kyrpides N."/>
            <person name="Ivanova N."/>
            <person name="Pagani I."/>
            <person name="Jebbar M."/>
            <person name="Vannier P."/>
            <person name="Oger P."/>
            <person name="Cario A."/>
            <person name="Bartlett D."/>
            <person name="Noll K.M."/>
            <person name="Woyke T."/>
        </authorList>
    </citation>
    <scope>NUCLEOTIDE SEQUENCE [LARGE SCALE GENOMIC DNA]</scope>
    <source>
        <strain evidence="10">DSM 14283 / JCM 11233 / KA3</strain>
    </source>
</reference>
<dbReference type="Proteomes" id="UP000007161">
    <property type="component" value="Chromosome"/>
</dbReference>
<dbReference type="UniPathway" id="UPA00253">
    <property type="reaction ID" value="UER00456"/>
</dbReference>
<evidence type="ECO:0000256" key="4">
    <source>
        <dbReference type="ARBA" id="ARBA00023002"/>
    </source>
</evidence>
<dbReference type="InterPro" id="IPR022487">
    <property type="entry name" value="Asp_DH_arc"/>
</dbReference>
<feature type="domain" description="Aspartate/homoserine dehydrogenase NAD-binding" evidence="8">
    <location>
        <begin position="15"/>
        <end position="114"/>
    </location>
</feature>
<dbReference type="PANTHER" id="PTHR31873">
    <property type="entry name" value="L-ASPARTATE DEHYDROGENASE-RELATED"/>
    <property type="match status" value="1"/>
</dbReference>
<name>H2J308_MARPK</name>
<evidence type="ECO:0000256" key="3">
    <source>
        <dbReference type="ARBA" id="ARBA00022857"/>
    </source>
</evidence>
<dbReference type="GO" id="GO:0016639">
    <property type="term" value="F:oxidoreductase activity, acting on the CH-NH2 group of donors, NAD or NADP as acceptor"/>
    <property type="evidence" value="ECO:0007669"/>
    <property type="project" value="UniProtKB-UniRule"/>
</dbReference>
<feature type="binding site" evidence="6">
    <location>
        <position position="173"/>
    </location>
    <ligand>
        <name>NAD(+)</name>
        <dbReference type="ChEBI" id="CHEBI:57540"/>
    </ligand>
</feature>
<dbReference type="STRING" id="443254.Marpi_1296"/>
<keyword evidence="2 6" id="KW-0662">Pyridine nucleotide biosynthesis</keyword>
<dbReference type="SUPFAM" id="SSF51735">
    <property type="entry name" value="NAD(P)-binding Rossmann-fold domains"/>
    <property type="match status" value="1"/>
</dbReference>
<comment type="similarity">
    <text evidence="1 6">Belongs to the L-aspartate dehydrogenase family.</text>
</comment>
<keyword evidence="3 6" id="KW-0521">NADP</keyword>
<dbReference type="Pfam" id="PF03447">
    <property type="entry name" value="NAD_binding_3"/>
    <property type="match status" value="1"/>
</dbReference>
<dbReference type="Gene3D" id="3.30.360.10">
    <property type="entry name" value="Dihydrodipicolinate Reductase, domain 2"/>
    <property type="match status" value="1"/>
</dbReference>
<dbReference type="InterPro" id="IPR020626">
    <property type="entry name" value="Asp_DH_prok"/>
</dbReference>
<evidence type="ECO:0000256" key="5">
    <source>
        <dbReference type="ARBA" id="ARBA00023027"/>
    </source>
</evidence>
<evidence type="ECO:0000256" key="6">
    <source>
        <dbReference type="HAMAP-Rule" id="MF_01265"/>
    </source>
</evidence>
<sequence length="251" mass="27974">MKIFLIGAGNSAKIILEELKEELDKVYVYDVDKSQIEKLKEFYNISYADIKDIANLDIDYVIEVASTKAVVEYGKFVIENNKNFIILSTGAFADRDFLNDFQEALKKSNSRVYVVSGAIGGIDLINAINDKIKSITLTTRKPPKSLGLEIDEEKVIFEGSSTEAIKRFPKNVNVAVTLSLAARDFDKVKVRIIADPKVERNIHNIKINSIAGNYEFTFENFPSENPKTSYLAPLSVAGLLKNINSKIKIGG</sequence>
<dbReference type="InterPro" id="IPR036291">
    <property type="entry name" value="NAD(P)-bd_dom_sf"/>
</dbReference>
<evidence type="ECO:0000256" key="1">
    <source>
        <dbReference type="ARBA" id="ARBA00008331"/>
    </source>
</evidence>
<dbReference type="EMBL" id="CP003257">
    <property type="protein sequence ID" value="AEX85699.1"/>
    <property type="molecule type" value="Genomic_DNA"/>
</dbReference>
<dbReference type="NCBIfam" id="NF009829">
    <property type="entry name" value="PRK13303.1-4"/>
    <property type="match status" value="1"/>
</dbReference>
<dbReference type="NCBIfam" id="TIGR03855">
    <property type="entry name" value="NAD_NadX"/>
    <property type="match status" value="1"/>
</dbReference>
<keyword evidence="4 6" id="KW-0560">Oxidoreductase</keyword>
<dbReference type="GO" id="GO:0051287">
    <property type="term" value="F:NAD binding"/>
    <property type="evidence" value="ECO:0007669"/>
    <property type="project" value="UniProtKB-UniRule"/>
</dbReference>
<dbReference type="InterPro" id="IPR002811">
    <property type="entry name" value="Asp_DH"/>
</dbReference>
<dbReference type="HOGENOM" id="CLU_089550_0_0_0"/>
<evidence type="ECO:0000256" key="2">
    <source>
        <dbReference type="ARBA" id="ARBA00022642"/>
    </source>
</evidence>
<keyword evidence="10" id="KW-1185">Reference proteome</keyword>
<dbReference type="GO" id="GO:0050661">
    <property type="term" value="F:NADP binding"/>
    <property type="evidence" value="ECO:0007669"/>
    <property type="project" value="UniProtKB-UniRule"/>
</dbReference>
<keyword evidence="5 6" id="KW-0520">NAD</keyword>
<dbReference type="GO" id="GO:0009435">
    <property type="term" value="P:NAD+ biosynthetic process"/>
    <property type="evidence" value="ECO:0007669"/>
    <property type="project" value="UniProtKB-UniRule"/>
</dbReference>
<comment type="catalytic activity">
    <reaction evidence="6">
        <text>L-aspartate + NAD(+) + H2O = oxaloacetate + NH4(+) + NADH + H(+)</text>
        <dbReference type="Rhea" id="RHEA:11788"/>
        <dbReference type="ChEBI" id="CHEBI:15377"/>
        <dbReference type="ChEBI" id="CHEBI:15378"/>
        <dbReference type="ChEBI" id="CHEBI:16452"/>
        <dbReference type="ChEBI" id="CHEBI:28938"/>
        <dbReference type="ChEBI" id="CHEBI:29991"/>
        <dbReference type="ChEBI" id="CHEBI:57540"/>
        <dbReference type="ChEBI" id="CHEBI:57945"/>
        <dbReference type="EC" id="1.4.1.21"/>
    </reaction>
</comment>
<dbReference type="AlphaFoldDB" id="H2J308"/>
<dbReference type="InterPro" id="IPR011182">
    <property type="entry name" value="L-Asp_DH"/>
</dbReference>
<evidence type="ECO:0000259" key="8">
    <source>
        <dbReference type="Pfam" id="PF03447"/>
    </source>
</evidence>
<reference evidence="9 10" key="1">
    <citation type="journal article" date="2012" name="J. Bacteriol.">
        <title>Complete Genome Sequence of the Thermophilic, Piezophilic, Heterotrophic Bacterium Marinitoga piezophila KA3.</title>
        <authorList>
            <person name="Lucas S."/>
            <person name="Han J."/>
            <person name="Lapidus A."/>
            <person name="Cheng J.F."/>
            <person name="Goodwin L.A."/>
            <person name="Pitluck S."/>
            <person name="Peters L."/>
            <person name="Mikhailova N."/>
            <person name="Teshima H."/>
            <person name="Detter J.C."/>
            <person name="Han C."/>
            <person name="Tapia R."/>
            <person name="Land M."/>
            <person name="Hauser L."/>
            <person name="Kyrpides N.C."/>
            <person name="Ivanova N."/>
            <person name="Pagani I."/>
            <person name="Vannier P."/>
            <person name="Oger P."/>
            <person name="Bartlett D.H."/>
            <person name="Noll K.M."/>
            <person name="Woyke T."/>
            <person name="Jebbar M."/>
        </authorList>
    </citation>
    <scope>NUCLEOTIDE SEQUENCE [LARGE SCALE GENOMIC DNA]</scope>
    <source>
        <strain evidence="10">DSM 14283 / JCM 11233 / KA3</strain>
    </source>
</reference>
<protein>
    <recommendedName>
        <fullName evidence="6">L-aspartate dehydrogenase</fullName>
        <ecNumber evidence="6">1.4.1.21</ecNumber>
    </recommendedName>
</protein>
<comment type="pathway">
    <text evidence="6">Cofactor biosynthesis; NAD(+) biosynthesis; iminoaspartate from L-aspartate (dehydrogenase route): step 1/1.</text>
</comment>
<dbReference type="HAMAP" id="MF_01265">
    <property type="entry name" value="NadX"/>
    <property type="match status" value="1"/>
</dbReference>
<feature type="active site" evidence="6">
    <location>
        <position position="203"/>
    </location>
</feature>
<comment type="miscellaneous">
    <text evidence="6">The iminoaspartate product is unstable in aqueous solution and can decompose to oxaloacetate and ammonia.</text>
</comment>
<dbReference type="eggNOG" id="COG1712">
    <property type="taxonomic scope" value="Bacteria"/>
</dbReference>
<evidence type="ECO:0000313" key="9">
    <source>
        <dbReference type="EMBL" id="AEX85699.1"/>
    </source>
</evidence>
<dbReference type="Pfam" id="PF01958">
    <property type="entry name" value="Asp_DH_C"/>
    <property type="match status" value="1"/>
</dbReference>
<dbReference type="SUPFAM" id="SSF55347">
    <property type="entry name" value="Glyceraldehyde-3-phosphate dehydrogenase-like, C-terminal domain"/>
    <property type="match status" value="1"/>
</dbReference>
<dbReference type="PANTHER" id="PTHR31873:SF6">
    <property type="entry name" value="ASPARTATE DEHYDROGENASE DOMAIN-CONTAINING PROTEIN"/>
    <property type="match status" value="1"/>
</dbReference>
<dbReference type="GO" id="GO:0033735">
    <property type="term" value="F:aspartate dehydrogenase [NAD(P)+] activity"/>
    <property type="evidence" value="ECO:0007669"/>
    <property type="project" value="UniProtKB-EC"/>
</dbReference>
<dbReference type="Gene3D" id="3.40.50.720">
    <property type="entry name" value="NAD(P)-binding Rossmann-like Domain"/>
    <property type="match status" value="1"/>
</dbReference>
<organism evidence="9 10">
    <name type="scientific">Marinitoga piezophila (strain DSM 14283 / JCM 11233 / KA3)</name>
    <dbReference type="NCBI Taxonomy" id="443254"/>
    <lineage>
        <taxon>Bacteria</taxon>
        <taxon>Thermotogati</taxon>
        <taxon>Thermotogota</taxon>
        <taxon>Thermotogae</taxon>
        <taxon>Petrotogales</taxon>
        <taxon>Petrotogaceae</taxon>
        <taxon>Marinitoga</taxon>
    </lineage>
</organism>
<dbReference type="OrthoDB" id="1906017at2"/>
<dbReference type="InterPro" id="IPR005106">
    <property type="entry name" value="Asp/hSer_DH_NAD-bd"/>
</dbReference>
<dbReference type="KEGG" id="mpz:Marpi_1296"/>
<gene>
    <name evidence="6" type="primary">nadX</name>
    <name evidence="9" type="ordered locus">Marpi_1296</name>
</gene>
<proteinExistence type="inferred from homology"/>
<dbReference type="RefSeq" id="WP_014296770.1">
    <property type="nucleotide sequence ID" value="NC_016751.1"/>
</dbReference>
<feature type="domain" description="Aspartate dehydrogenase" evidence="7">
    <location>
        <begin position="150"/>
        <end position="236"/>
    </location>
</feature>
<dbReference type="EC" id="1.4.1.21" evidence="6"/>
<comment type="function">
    <text evidence="6">Specifically catalyzes the NAD or NADP-dependent dehydrogenation of L-aspartate to iminoaspartate.</text>
</comment>
<feature type="binding site" evidence="6">
    <location>
        <position position="118"/>
    </location>
    <ligand>
        <name>NAD(+)</name>
        <dbReference type="ChEBI" id="CHEBI:57540"/>
    </ligand>
</feature>
<evidence type="ECO:0000259" key="7">
    <source>
        <dbReference type="Pfam" id="PF01958"/>
    </source>
</evidence>
<comment type="catalytic activity">
    <reaction evidence="6">
        <text>L-aspartate + NADP(+) + H2O = oxaloacetate + NH4(+) + NADPH + H(+)</text>
        <dbReference type="Rhea" id="RHEA:11784"/>
        <dbReference type="ChEBI" id="CHEBI:15377"/>
        <dbReference type="ChEBI" id="CHEBI:15378"/>
        <dbReference type="ChEBI" id="CHEBI:16452"/>
        <dbReference type="ChEBI" id="CHEBI:28938"/>
        <dbReference type="ChEBI" id="CHEBI:29991"/>
        <dbReference type="ChEBI" id="CHEBI:57783"/>
        <dbReference type="ChEBI" id="CHEBI:58349"/>
        <dbReference type="EC" id="1.4.1.21"/>
    </reaction>
</comment>
<accession>H2J308</accession>